<sequence length="403" mass="44828">MIVFRLMCVIFLSLATKPPNSYGVETIDPVTELRTCIVDRELTMAESIAIVDAFASIGDLQAATQIMSVAPNSTLQTLQSMCIYRSIQRQGGIQWIPKMERELSPWIDAIRLASNLRKYATADAIVESCLERLPNAKDDAMYMLARQAALNGDIEIAIAAFVKSGLPQNQAVRDAISLSKKRNPALNDLPSITWRRAINAVFASTGIRPPRIDDRQGLDRAIDKCMTDFEKIAVWVGWGLGAGKMNDEKRVQESIEAINQIGKNNHRLWRSVRPVLAYLYTRNRDEKSLRSLAVFDGEFSSMHVVQKHGSEEAIVAGLMQLGDIETAIAVISSAPFDTKSLVVFAEVGVNKFHPNELVRWSRNLEKRAHIIATAQVISAFSERDLEKSREKSLWGQEASPGSD</sequence>
<protein>
    <submittedName>
        <fullName evidence="1">Uncharacterized protein</fullName>
    </submittedName>
</protein>
<proteinExistence type="predicted"/>
<reference evidence="1 2" key="1">
    <citation type="submission" date="2019-02" db="EMBL/GenBank/DDBJ databases">
        <title>Deep-cultivation of Planctomycetes and their phenomic and genomic characterization uncovers novel biology.</title>
        <authorList>
            <person name="Wiegand S."/>
            <person name="Jogler M."/>
            <person name="Boedeker C."/>
            <person name="Pinto D."/>
            <person name="Vollmers J."/>
            <person name="Rivas-Marin E."/>
            <person name="Kohn T."/>
            <person name="Peeters S.H."/>
            <person name="Heuer A."/>
            <person name="Rast P."/>
            <person name="Oberbeckmann S."/>
            <person name="Bunk B."/>
            <person name="Jeske O."/>
            <person name="Meyerdierks A."/>
            <person name="Storesund J.E."/>
            <person name="Kallscheuer N."/>
            <person name="Luecker S."/>
            <person name="Lage O.M."/>
            <person name="Pohl T."/>
            <person name="Merkel B.J."/>
            <person name="Hornburger P."/>
            <person name="Mueller R.-W."/>
            <person name="Bruemmer F."/>
            <person name="Labrenz M."/>
            <person name="Spormann A.M."/>
            <person name="Op Den Camp H."/>
            <person name="Overmann J."/>
            <person name="Amann R."/>
            <person name="Jetten M.S.M."/>
            <person name="Mascher T."/>
            <person name="Medema M.H."/>
            <person name="Devos D.P."/>
            <person name="Kaster A.-K."/>
            <person name="Ovreas L."/>
            <person name="Rohde M."/>
            <person name="Galperin M.Y."/>
            <person name="Jogler C."/>
        </authorList>
    </citation>
    <scope>NUCLEOTIDE SEQUENCE [LARGE SCALE GENOMIC DNA]</scope>
    <source>
        <strain evidence="1 2">CA13</strain>
    </source>
</reference>
<accession>A0A5C5YPB9</accession>
<dbReference type="Proteomes" id="UP000315010">
    <property type="component" value="Unassembled WGS sequence"/>
</dbReference>
<dbReference type="EMBL" id="SJPJ01000002">
    <property type="protein sequence ID" value="TWT76802.1"/>
    <property type="molecule type" value="Genomic_DNA"/>
</dbReference>
<gene>
    <name evidence="1" type="ORF">CA13_73010</name>
</gene>
<name>A0A5C5YPB9_9BACT</name>
<evidence type="ECO:0000313" key="2">
    <source>
        <dbReference type="Proteomes" id="UP000315010"/>
    </source>
</evidence>
<comment type="caution">
    <text evidence="1">The sequence shown here is derived from an EMBL/GenBank/DDBJ whole genome shotgun (WGS) entry which is preliminary data.</text>
</comment>
<keyword evidence="2" id="KW-1185">Reference proteome</keyword>
<evidence type="ECO:0000313" key="1">
    <source>
        <dbReference type="EMBL" id="TWT76802.1"/>
    </source>
</evidence>
<organism evidence="1 2">
    <name type="scientific">Novipirellula herctigrandis</name>
    <dbReference type="NCBI Taxonomy" id="2527986"/>
    <lineage>
        <taxon>Bacteria</taxon>
        <taxon>Pseudomonadati</taxon>
        <taxon>Planctomycetota</taxon>
        <taxon>Planctomycetia</taxon>
        <taxon>Pirellulales</taxon>
        <taxon>Pirellulaceae</taxon>
        <taxon>Novipirellula</taxon>
    </lineage>
</organism>
<dbReference type="AlphaFoldDB" id="A0A5C5YPB9"/>